<evidence type="ECO:0000259" key="1">
    <source>
        <dbReference type="Pfam" id="PF01370"/>
    </source>
</evidence>
<dbReference type="PANTHER" id="PTHR12126:SF11">
    <property type="entry name" value="NADH DEHYDROGENASE [UBIQUINONE] 1 ALPHA SUBCOMPLEX SUBUNIT 9, MITOCHONDRIAL"/>
    <property type="match status" value="1"/>
</dbReference>
<accession>A0ABQ2CXI0</accession>
<protein>
    <submittedName>
        <fullName evidence="2">NADH(P)-binding protein</fullName>
    </submittedName>
</protein>
<dbReference type="CDD" id="cd05271">
    <property type="entry name" value="NDUFA9_like_SDR_a"/>
    <property type="match status" value="1"/>
</dbReference>
<dbReference type="InterPro" id="IPR036291">
    <property type="entry name" value="NAD(P)-bd_dom_sf"/>
</dbReference>
<name>A0ABQ2CXI0_9DEIO</name>
<dbReference type="SUPFAM" id="SSF51735">
    <property type="entry name" value="NAD(P)-binding Rossmann-fold domains"/>
    <property type="match status" value="1"/>
</dbReference>
<dbReference type="InterPro" id="IPR001509">
    <property type="entry name" value="Epimerase_deHydtase"/>
</dbReference>
<evidence type="ECO:0000313" key="3">
    <source>
        <dbReference type="Proteomes" id="UP000632222"/>
    </source>
</evidence>
<dbReference type="InterPro" id="IPR051207">
    <property type="entry name" value="ComplexI_NDUFA9_subunit"/>
</dbReference>
<keyword evidence="3" id="KW-1185">Reference proteome</keyword>
<dbReference type="EMBL" id="BMOD01000004">
    <property type="protein sequence ID" value="GGJ30624.1"/>
    <property type="molecule type" value="Genomic_DNA"/>
</dbReference>
<comment type="caution">
    <text evidence="2">The sequence shown here is derived from an EMBL/GenBank/DDBJ whole genome shotgun (WGS) entry which is preliminary data.</text>
</comment>
<feature type="domain" description="NAD-dependent epimerase/dehydratase" evidence="1">
    <location>
        <begin position="3"/>
        <end position="198"/>
    </location>
</feature>
<sequence>MKVLITGASGFVGSAIVQEVQQAGHEVLAASRSGKAPEGMQGIKLDVTQEGETLKTIQEVQPEAIIHLVGIIRETRDQKFQKVHVQGTENVLKAAQQVGARYLHMSALGASKGHKSKYFDTKGQAEALVKASGLTYTIFQPSLIFGPGDDFFGNVLKDLVSAAPVVPVIGKGDFPFRPIWIGDVAAAFTQALRNPRTENQTFQLVGPKEYTFQELLDLELHALQRRKPLFHVPLLLMDLAVPMMQILPNPPITRDQYLMLKEGNTGDPAPATRILNLSMDHLEHWLPRILKA</sequence>
<reference evidence="3" key="1">
    <citation type="journal article" date="2019" name="Int. J. Syst. Evol. Microbiol.">
        <title>The Global Catalogue of Microorganisms (GCM) 10K type strain sequencing project: providing services to taxonomists for standard genome sequencing and annotation.</title>
        <authorList>
            <consortium name="The Broad Institute Genomics Platform"/>
            <consortium name="The Broad Institute Genome Sequencing Center for Infectious Disease"/>
            <person name="Wu L."/>
            <person name="Ma J."/>
        </authorList>
    </citation>
    <scope>NUCLEOTIDE SEQUENCE [LARGE SCALE GENOMIC DNA]</scope>
    <source>
        <strain evidence="3">JCM 14370</strain>
    </source>
</reference>
<dbReference type="Gene3D" id="3.40.50.720">
    <property type="entry name" value="NAD(P)-binding Rossmann-like Domain"/>
    <property type="match status" value="1"/>
</dbReference>
<dbReference type="Pfam" id="PF01370">
    <property type="entry name" value="Epimerase"/>
    <property type="match status" value="1"/>
</dbReference>
<proteinExistence type="predicted"/>
<dbReference type="PANTHER" id="PTHR12126">
    <property type="entry name" value="NADH-UBIQUINONE OXIDOREDUCTASE 39 KDA SUBUNIT-RELATED"/>
    <property type="match status" value="1"/>
</dbReference>
<evidence type="ECO:0000313" key="2">
    <source>
        <dbReference type="EMBL" id="GGJ30624.1"/>
    </source>
</evidence>
<organism evidence="2 3">
    <name type="scientific">Deinococcus roseus</name>
    <dbReference type="NCBI Taxonomy" id="392414"/>
    <lineage>
        <taxon>Bacteria</taxon>
        <taxon>Thermotogati</taxon>
        <taxon>Deinococcota</taxon>
        <taxon>Deinococci</taxon>
        <taxon>Deinococcales</taxon>
        <taxon>Deinococcaceae</taxon>
        <taxon>Deinococcus</taxon>
    </lineage>
</organism>
<dbReference type="RefSeq" id="WP_189002135.1">
    <property type="nucleotide sequence ID" value="NZ_BMOD01000004.1"/>
</dbReference>
<gene>
    <name evidence="2" type="ORF">GCM10008938_15890</name>
</gene>
<dbReference type="Proteomes" id="UP000632222">
    <property type="component" value="Unassembled WGS sequence"/>
</dbReference>